<dbReference type="Proteomes" id="UP000545286">
    <property type="component" value="Unassembled WGS sequence"/>
</dbReference>
<evidence type="ECO:0000313" key="2">
    <source>
        <dbReference type="EMBL" id="MBB2957494.1"/>
    </source>
</evidence>
<feature type="domain" description="DNA2/NAM7 helicase helicase" evidence="1">
    <location>
        <begin position="39"/>
        <end position="389"/>
    </location>
</feature>
<organism evidence="2 3">
    <name type="scientific">Pseudoclavibacter helvolus</name>
    <dbReference type="NCBI Taxonomy" id="255205"/>
    <lineage>
        <taxon>Bacteria</taxon>
        <taxon>Bacillati</taxon>
        <taxon>Actinomycetota</taxon>
        <taxon>Actinomycetes</taxon>
        <taxon>Micrococcales</taxon>
        <taxon>Microbacteriaceae</taxon>
        <taxon>Pseudoclavibacter</taxon>
    </lineage>
</organism>
<dbReference type="AlphaFoldDB" id="A0A7W4UNY5"/>
<proteinExistence type="predicted"/>
<dbReference type="Pfam" id="PF13086">
    <property type="entry name" value="AAA_11"/>
    <property type="match status" value="1"/>
</dbReference>
<gene>
    <name evidence="2" type="ORF">FHX72_001631</name>
</gene>
<evidence type="ECO:0000313" key="3">
    <source>
        <dbReference type="Proteomes" id="UP000545286"/>
    </source>
</evidence>
<dbReference type="Gene3D" id="3.40.50.300">
    <property type="entry name" value="P-loop containing nucleotide triphosphate hydrolases"/>
    <property type="match status" value="1"/>
</dbReference>
<dbReference type="InterPro" id="IPR041677">
    <property type="entry name" value="DNA2/NAM7_AAA_11"/>
</dbReference>
<dbReference type="InterPro" id="IPR027417">
    <property type="entry name" value="P-loop_NTPase"/>
</dbReference>
<accession>A0A7W4UNY5</accession>
<sequence>MAFERLVPVHRGSVLASYVNGAPILRREHPHPRLFPFPFNLSQRQAVEHALTAQVSVVEGGAGMGKAQVIVNVVANLLARPGAHVAVVAAEDAGLDDVRERLDDAGVAFAIAGLGTVARREAFFAGQAAGNAALGAFLAAAGRHASSEVPEAARLGTVDEMLAVAQGAERRRSELHGELTACERERERFHEFVAAGIEPDLGELPLLAVAAPALAEAAAVVEVKAKTAALFSAIPLFNRDSVSVTMDASKASAKERGPQLIRLQVEFYQRRLQELGQQVSEAAHAVEQMRAPELVDEHQALSAEAFESALRRRFAGAPRSEYASTTYWKDFEGFVRDYPVVLSRSVSLSESLSRGVMLDSVVIDGASQLDLVTAATLLACTKHVVVVGDGEPFAPAADEAAAYAAAPQVNVGAYDFSRFSLLSSLVELYGAALPRVVLRAD</sequence>
<evidence type="ECO:0000259" key="1">
    <source>
        <dbReference type="Pfam" id="PF13086"/>
    </source>
</evidence>
<protein>
    <recommendedName>
        <fullName evidence="1">DNA2/NAM7 helicase helicase domain-containing protein</fullName>
    </recommendedName>
</protein>
<name>A0A7W4UNY5_9MICO</name>
<comment type="caution">
    <text evidence="2">The sequence shown here is derived from an EMBL/GenBank/DDBJ whole genome shotgun (WGS) entry which is preliminary data.</text>
</comment>
<keyword evidence="3" id="KW-1185">Reference proteome</keyword>
<reference evidence="2 3" key="1">
    <citation type="submission" date="2020-08" db="EMBL/GenBank/DDBJ databases">
        <title>Sequencing the genomes of 1000 actinobacteria strains.</title>
        <authorList>
            <person name="Klenk H.-P."/>
        </authorList>
    </citation>
    <scope>NUCLEOTIDE SEQUENCE [LARGE SCALE GENOMIC DNA]</scope>
    <source>
        <strain evidence="2 3">DSM 20419</strain>
    </source>
</reference>
<dbReference type="RefSeq" id="WP_183624251.1">
    <property type="nucleotide sequence ID" value="NZ_JACHWJ010000002.1"/>
</dbReference>
<dbReference type="SUPFAM" id="SSF52540">
    <property type="entry name" value="P-loop containing nucleoside triphosphate hydrolases"/>
    <property type="match status" value="1"/>
</dbReference>
<dbReference type="EMBL" id="JACHWJ010000002">
    <property type="protein sequence ID" value="MBB2957494.1"/>
    <property type="molecule type" value="Genomic_DNA"/>
</dbReference>